<name>A0A5B9D6C5_9ARCH</name>
<protein>
    <submittedName>
        <fullName evidence="1">Zinc ribbon domain-containing protein</fullName>
    </submittedName>
</protein>
<sequence>MAIDESNYNFQKLGKSMKMYAFGIIIVQLISFMMGIYLAMVLLSLATTTNPEQALYDFIETSKNIVLYTGVLSIIIYTFFGNFIKEIFNLSKIYNENSEILNKTFLILLIGLLTQIIVDIVASIISYQALSRVQIALSSFSNVTETELNQILIEATATNFIIQLFILIPLGLILYGYISFKQFGNKLRLSNFENPNSINVDHGINFLFWGSIINLIVGFLNLIPDAPLVGLLGFMAVIFTLVGLFKAGKGFVSYSRTAQFYKSPDIYSSQDTSQNFSSQDQMGQFNHNSPQNISGISAGNTENLGKFCHICGTKQIDPNSKYCSNCGTPLN</sequence>
<reference evidence="1 2" key="2">
    <citation type="journal article" date="2024" name="Int. J. Syst. Evol. Microbiol.">
        <title>Promethearchaeum syntrophicum gen. nov., sp. nov., an anaerobic, obligately syntrophic archaeon, the first isolate of the lineage 'Asgard' archaea, and proposal of the new archaeal phylum Promethearchaeota phyl. nov. and kingdom Promethearchaeati regn. nov.</title>
        <authorList>
            <person name="Imachi H."/>
            <person name="Nobu M.K."/>
            <person name="Kato S."/>
            <person name="Takaki Y."/>
            <person name="Miyazaki M."/>
            <person name="Miyata M."/>
            <person name="Ogawara M."/>
            <person name="Saito Y."/>
            <person name="Sakai S."/>
            <person name="Tahara Y.O."/>
            <person name="Takano Y."/>
            <person name="Tasumi E."/>
            <person name="Uematsu K."/>
            <person name="Yoshimura T."/>
            <person name="Itoh T."/>
            <person name="Ohkuma M."/>
            <person name="Takai K."/>
        </authorList>
    </citation>
    <scope>NUCLEOTIDE SEQUENCE [LARGE SCALE GENOMIC DNA]</scope>
    <source>
        <strain evidence="1 2">MK-D1</strain>
    </source>
</reference>
<organism evidence="1 2">
    <name type="scientific">Promethearchaeum syntrophicum</name>
    <dbReference type="NCBI Taxonomy" id="2594042"/>
    <lineage>
        <taxon>Archaea</taxon>
        <taxon>Promethearchaeati</taxon>
        <taxon>Promethearchaeota</taxon>
        <taxon>Promethearchaeia</taxon>
        <taxon>Promethearchaeales</taxon>
        <taxon>Promethearchaeaceae</taxon>
        <taxon>Promethearchaeum</taxon>
    </lineage>
</organism>
<dbReference type="EMBL" id="CP042905">
    <property type="protein sequence ID" value="QEE14390.2"/>
    <property type="molecule type" value="Genomic_DNA"/>
</dbReference>
<proteinExistence type="predicted"/>
<dbReference type="AlphaFoldDB" id="A0A5B9D6C5"/>
<gene>
    <name evidence="1" type="ORF">DSAG12_00203</name>
</gene>
<dbReference type="KEGG" id="psyt:DSAG12_00203"/>
<accession>A0A5B9D6C5</accession>
<evidence type="ECO:0000313" key="2">
    <source>
        <dbReference type="Proteomes" id="UP000321408"/>
    </source>
</evidence>
<keyword evidence="2" id="KW-1185">Reference proteome</keyword>
<evidence type="ECO:0000313" key="1">
    <source>
        <dbReference type="EMBL" id="QEE14390.2"/>
    </source>
</evidence>
<reference evidence="1 2" key="1">
    <citation type="journal article" date="2020" name="Nature">
        <title>Isolation of an archaeon at the prokaryote-eukaryote interface.</title>
        <authorList>
            <person name="Imachi H."/>
            <person name="Nobu M.K."/>
            <person name="Nakahara N."/>
            <person name="Morono Y."/>
            <person name="Ogawara M."/>
            <person name="Takaki Y."/>
            <person name="Takano Y."/>
            <person name="Uematsu K."/>
            <person name="Ikuta T."/>
            <person name="Ito M."/>
            <person name="Matsui Y."/>
            <person name="Miyazaki M."/>
            <person name="Murata K."/>
            <person name="Saito Y."/>
            <person name="Sakai S."/>
            <person name="Song C."/>
            <person name="Tasumi E."/>
            <person name="Yamanaka Y."/>
            <person name="Yamaguchi T."/>
            <person name="Kamagata Y."/>
            <person name="Tamaki H."/>
            <person name="Takai K."/>
        </authorList>
    </citation>
    <scope>NUCLEOTIDE SEQUENCE [LARGE SCALE GENOMIC DNA]</scope>
    <source>
        <strain evidence="1 2">MK-D1</strain>
    </source>
</reference>
<dbReference type="Proteomes" id="UP000321408">
    <property type="component" value="Chromosome"/>
</dbReference>